<dbReference type="Pfam" id="PF08378">
    <property type="entry name" value="NERD"/>
    <property type="match status" value="1"/>
</dbReference>
<dbReference type="Proteomes" id="UP000028302">
    <property type="component" value="Unassembled WGS sequence"/>
</dbReference>
<proteinExistence type="predicted"/>
<keyword evidence="1" id="KW-0812">Transmembrane</keyword>
<evidence type="ECO:0000256" key="1">
    <source>
        <dbReference type="SAM" id="Phobius"/>
    </source>
</evidence>
<feature type="transmembrane region" description="Helical" evidence="1">
    <location>
        <begin position="65"/>
        <end position="85"/>
    </location>
</feature>
<evidence type="ECO:0000259" key="2">
    <source>
        <dbReference type="PROSITE" id="PS50965"/>
    </source>
</evidence>
<evidence type="ECO:0000313" key="4">
    <source>
        <dbReference type="Proteomes" id="UP000028302"/>
    </source>
</evidence>
<sequence length="306" mass="34508">MLIQLGVLVGTLAIVSPPFFIVLAQIHWNGFRDKQTGRRHPITRGMLRPPGHALSEKRRESAMNVMYYMAFGPMTGFIALATVFGVPYFSGEPASNFLVYMAIVATLGVSTWAGLKLRQLLVELQALRLGWEGEVATAEELNKLMRDGFEVFHDLPCERFNIDHVVVGPTGVFAVETKTRSKQKRTDDVDNDYTAIFDGEVLDFAGWRDRRCLEQARRQAKWLSDWLTSATGERTVATPAIAIPGWRIERLKGSTKQSTRVFTPREAKSLVRNPTMQPLDHGAMKRIVHQLDQRCRQDLVPRSAGR</sequence>
<dbReference type="eggNOG" id="ENOG5032B6M">
    <property type="taxonomic scope" value="Bacteria"/>
</dbReference>
<dbReference type="InterPro" id="IPR011528">
    <property type="entry name" value="NERD"/>
</dbReference>
<keyword evidence="4" id="KW-1185">Reference proteome</keyword>
<keyword evidence="1" id="KW-0472">Membrane</keyword>
<feature type="domain" description="NERD" evidence="2">
    <location>
        <begin position="129"/>
        <end position="250"/>
    </location>
</feature>
<keyword evidence="1" id="KW-1133">Transmembrane helix</keyword>
<comment type="caution">
    <text evidence="3">The sequence shown here is derived from an EMBL/GenBank/DDBJ whole genome shotgun (WGS) entry which is preliminary data.</text>
</comment>
<name>A0A084INC6_SALHC</name>
<feature type="transmembrane region" description="Helical" evidence="1">
    <location>
        <begin position="97"/>
        <end position="115"/>
    </location>
</feature>
<feature type="transmembrane region" description="Helical" evidence="1">
    <location>
        <begin position="6"/>
        <end position="28"/>
    </location>
</feature>
<dbReference type="PROSITE" id="PS50965">
    <property type="entry name" value="NERD"/>
    <property type="match status" value="1"/>
</dbReference>
<evidence type="ECO:0000313" key="3">
    <source>
        <dbReference type="EMBL" id="KEZ78210.1"/>
    </source>
</evidence>
<protein>
    <recommendedName>
        <fullName evidence="2">NERD domain-containing protein</fullName>
    </recommendedName>
</protein>
<dbReference type="AlphaFoldDB" id="A0A084INC6"/>
<dbReference type="OrthoDB" id="572185at2"/>
<dbReference type="EMBL" id="APNK01000006">
    <property type="protein sequence ID" value="KEZ78210.1"/>
    <property type="molecule type" value="Genomic_DNA"/>
</dbReference>
<organism evidence="3 4">
    <name type="scientific">Salinisphaera hydrothermalis (strain C41B8)</name>
    <dbReference type="NCBI Taxonomy" id="1304275"/>
    <lineage>
        <taxon>Bacteria</taxon>
        <taxon>Pseudomonadati</taxon>
        <taxon>Pseudomonadota</taxon>
        <taxon>Gammaproteobacteria</taxon>
        <taxon>Salinisphaerales</taxon>
        <taxon>Salinisphaeraceae</taxon>
        <taxon>Salinisphaera</taxon>
    </lineage>
</organism>
<gene>
    <name evidence="3" type="ORF">C41B8_06482</name>
</gene>
<dbReference type="RefSeq" id="WP_051883185.1">
    <property type="nucleotide sequence ID" value="NZ_APNK01000006.1"/>
</dbReference>
<accession>A0A084INC6</accession>
<reference evidence="3 4" key="1">
    <citation type="submission" date="2013-03" db="EMBL/GenBank/DDBJ databases">
        <title>Salinisphaera hydrothermalis C41B8 Genome Sequencing.</title>
        <authorList>
            <person name="Li C."/>
            <person name="Lai Q."/>
            <person name="Shao Z."/>
        </authorList>
    </citation>
    <scope>NUCLEOTIDE SEQUENCE [LARGE SCALE GENOMIC DNA]</scope>
    <source>
        <strain evidence="3 4">C41B8</strain>
    </source>
</reference>